<evidence type="ECO:0000256" key="2">
    <source>
        <dbReference type="SAM" id="MobiDB-lite"/>
    </source>
</evidence>
<feature type="compositionally biased region" description="Low complexity" evidence="2">
    <location>
        <begin position="24"/>
        <end position="36"/>
    </location>
</feature>
<evidence type="ECO:0000256" key="1">
    <source>
        <dbReference type="RuleBase" id="RU003822"/>
    </source>
</evidence>
<dbReference type="GO" id="GO:0006813">
    <property type="term" value="P:potassium ion transport"/>
    <property type="evidence" value="ECO:0007669"/>
    <property type="project" value="UniProtKB-KW"/>
</dbReference>
<dbReference type="PANTHER" id="PTHR11767:SF102">
    <property type="entry name" value="INWARDLY RECTIFYING POTASSIUM CHANNEL 1, ISOFORM F"/>
    <property type="match status" value="1"/>
</dbReference>
<feature type="transmembrane region" description="Helical" evidence="3">
    <location>
        <begin position="199"/>
        <end position="227"/>
    </location>
</feature>
<keyword evidence="1" id="KW-0813">Transport</keyword>
<feature type="region of interest" description="Disordered" evidence="2">
    <location>
        <begin position="1"/>
        <end position="46"/>
    </location>
</feature>
<dbReference type="EMBL" id="JABMIG020000501">
    <property type="protein sequence ID" value="KAL3776253.1"/>
    <property type="molecule type" value="Genomic_DNA"/>
</dbReference>
<dbReference type="GO" id="GO:0034220">
    <property type="term" value="P:monoatomic ion transmembrane transport"/>
    <property type="evidence" value="ECO:0007669"/>
    <property type="project" value="UniProtKB-KW"/>
</dbReference>
<dbReference type="Gene3D" id="1.10.287.70">
    <property type="match status" value="1"/>
</dbReference>
<keyword evidence="1" id="KW-0630">Potassium</keyword>
<dbReference type="PANTHER" id="PTHR11767">
    <property type="entry name" value="INWARD RECTIFIER POTASSIUM CHANNEL"/>
    <property type="match status" value="1"/>
</dbReference>
<dbReference type="InterPro" id="IPR016449">
    <property type="entry name" value="K_chnl_inward-rec_Kir"/>
</dbReference>
<name>A0ABD3NK17_9STRA</name>
<dbReference type="Proteomes" id="UP001516023">
    <property type="component" value="Unassembled WGS sequence"/>
</dbReference>
<keyword evidence="3" id="KW-1133">Transmembrane helix</keyword>
<keyword evidence="1 3" id="KW-0812">Transmembrane</keyword>
<dbReference type="GO" id="GO:0034702">
    <property type="term" value="C:monoatomic ion channel complex"/>
    <property type="evidence" value="ECO:0007669"/>
    <property type="project" value="UniProtKB-KW"/>
</dbReference>
<comment type="subcellular location">
    <subcellularLocation>
        <location evidence="1">Membrane</location>
        <topology evidence="1">Multi-pass membrane protein</topology>
    </subcellularLocation>
</comment>
<comment type="similarity">
    <text evidence="1">Belongs to the inward rectifier-type potassium channel (TC 1.A.2.1) family.</text>
</comment>
<feature type="transmembrane region" description="Helical" evidence="3">
    <location>
        <begin position="248"/>
        <end position="266"/>
    </location>
</feature>
<keyword evidence="1" id="KW-0633">Potassium transport</keyword>
<keyword evidence="1" id="KW-0407">Ion channel</keyword>
<accession>A0ABD3NK17</accession>
<organism evidence="4 5">
    <name type="scientific">Cyclotella cryptica</name>
    <dbReference type="NCBI Taxonomy" id="29204"/>
    <lineage>
        <taxon>Eukaryota</taxon>
        <taxon>Sar</taxon>
        <taxon>Stramenopiles</taxon>
        <taxon>Ochrophyta</taxon>
        <taxon>Bacillariophyta</taxon>
        <taxon>Coscinodiscophyceae</taxon>
        <taxon>Thalassiosirophycidae</taxon>
        <taxon>Stephanodiscales</taxon>
        <taxon>Stephanodiscaceae</taxon>
        <taxon>Cyclotella</taxon>
    </lineage>
</organism>
<keyword evidence="5" id="KW-1185">Reference proteome</keyword>
<gene>
    <name evidence="4" type="ORF">HJC23_002973</name>
</gene>
<protein>
    <submittedName>
        <fullName evidence="4">Uncharacterized protein</fullName>
    </submittedName>
</protein>
<keyword evidence="3" id="KW-0472">Membrane</keyword>
<keyword evidence="1" id="KW-0406">Ion transport</keyword>
<dbReference type="AlphaFoldDB" id="A0ABD3NK17"/>
<evidence type="ECO:0000256" key="3">
    <source>
        <dbReference type="SAM" id="Phobius"/>
    </source>
</evidence>
<feature type="transmembrane region" description="Helical" evidence="3">
    <location>
        <begin position="286"/>
        <end position="311"/>
    </location>
</feature>
<proteinExistence type="inferred from homology"/>
<reference evidence="4 5" key="1">
    <citation type="journal article" date="2020" name="G3 (Bethesda)">
        <title>Improved Reference Genome for Cyclotella cryptica CCMP332, a Model for Cell Wall Morphogenesis, Salinity Adaptation, and Lipid Production in Diatoms (Bacillariophyta).</title>
        <authorList>
            <person name="Roberts W.R."/>
            <person name="Downey K.M."/>
            <person name="Ruck E.C."/>
            <person name="Traller J.C."/>
            <person name="Alverson A.J."/>
        </authorList>
    </citation>
    <scope>NUCLEOTIDE SEQUENCE [LARGE SCALE GENOMIC DNA]</scope>
    <source>
        <strain evidence="4 5">CCMP332</strain>
    </source>
</reference>
<evidence type="ECO:0000313" key="4">
    <source>
        <dbReference type="EMBL" id="KAL3776253.1"/>
    </source>
</evidence>
<comment type="caution">
    <text evidence="4">The sequence shown here is derived from an EMBL/GenBank/DDBJ whole genome shotgun (WGS) entry which is preliminary data.</text>
</comment>
<evidence type="ECO:0000313" key="5">
    <source>
        <dbReference type="Proteomes" id="UP001516023"/>
    </source>
</evidence>
<keyword evidence="1" id="KW-0851">Voltage-gated channel</keyword>
<dbReference type="SUPFAM" id="SSF81324">
    <property type="entry name" value="Voltage-gated potassium channels"/>
    <property type="match status" value="1"/>
</dbReference>
<feature type="compositionally biased region" description="Polar residues" evidence="2">
    <location>
        <begin position="1"/>
        <end position="23"/>
    </location>
</feature>
<sequence length="366" mass="39956">MSTFEGNKTNNSVEDGMRTINNCSSPAIPSEPSPLEIESETAQDSAANDATSVVLNCVFGSTDPPLETASKTSWKRSISRRVLRYSTQASDGNIEERRGVVVTPLTQENGTAMGAGRRFLRNFRGSAREDEVEVSPKDGVQIYRMQATRTSNVGCCKKCSSFLCAVINCGAISDSTDARGYNPNIWITNFFYWLFRKGWMTVVMVSLLSFYILVLLFTLIIVLWTVYVDSDCVRIGGLPFGSMPHRSLFMDAFSLSWATISTVGYGSTYPALSTEHDHEGDSRCAFISFLTSFEAFVGVIYAGFTGGVIFAKVTRITQRAKVKFSDPLLIKFGAGVGAGLGLDDNSQNIQSSDDATNNAYSIAKRA</sequence>